<protein>
    <submittedName>
        <fullName evidence="1">Uncharacterized protein</fullName>
    </submittedName>
</protein>
<sequence length="84" mass="10041">MLTKKDRKILNQKSMIHNRDILIKDMEGQAKVLHEENKDLRFENEEQRDLISRIERLVNSNKYNNEKAVLSKIKELVSDYQSIN</sequence>
<proteinExistence type="predicted"/>
<evidence type="ECO:0000313" key="1">
    <source>
        <dbReference type="EMBL" id="DAE21112.1"/>
    </source>
</evidence>
<name>A0A8S5QPV6_9CAUD</name>
<dbReference type="EMBL" id="BK015707">
    <property type="protein sequence ID" value="DAE21112.1"/>
    <property type="molecule type" value="Genomic_DNA"/>
</dbReference>
<organism evidence="1">
    <name type="scientific">Siphoviridae sp. ctRCE13</name>
    <dbReference type="NCBI Taxonomy" id="2826332"/>
    <lineage>
        <taxon>Viruses</taxon>
        <taxon>Duplodnaviria</taxon>
        <taxon>Heunggongvirae</taxon>
        <taxon>Uroviricota</taxon>
        <taxon>Caudoviricetes</taxon>
    </lineage>
</organism>
<reference evidence="1" key="1">
    <citation type="journal article" date="2021" name="Proc. Natl. Acad. Sci. U.S.A.">
        <title>A Catalog of Tens of Thousands of Viruses from Human Metagenomes Reveals Hidden Associations with Chronic Diseases.</title>
        <authorList>
            <person name="Tisza M.J."/>
            <person name="Buck C.B."/>
        </authorList>
    </citation>
    <scope>NUCLEOTIDE SEQUENCE</scope>
    <source>
        <strain evidence="1">CtRCE13</strain>
    </source>
</reference>
<accession>A0A8S5QPV6</accession>